<evidence type="ECO:0000313" key="2">
    <source>
        <dbReference type="EMBL" id="EYE89595.1"/>
    </source>
</evidence>
<dbReference type="AlphaFoldDB" id="A0A017S0A8"/>
<dbReference type="EMBL" id="AZQP01000003">
    <property type="protein sequence ID" value="EYE89595.1"/>
    <property type="molecule type" value="Genomic_DNA"/>
</dbReference>
<accession>A0A017S0A8</accession>
<evidence type="ECO:0000313" key="3">
    <source>
        <dbReference type="Proteomes" id="UP000019681"/>
    </source>
</evidence>
<feature type="transmembrane region" description="Helical" evidence="1">
    <location>
        <begin position="328"/>
        <end position="348"/>
    </location>
</feature>
<gene>
    <name evidence="2" type="ORF">Q428_01875</name>
</gene>
<sequence length="546" mass="63489">MASVAENKIINLKDSVVPQIFELIDDGIYYFDKLNKHEGKFCFYKDGNTEVIGETDGGQGFILSDGKMYILNIGEYTSMYRFNKNNKEKIFETDGIYFDLKINETGHFVCLGNKENITLIKIFNENGDNLGVIQPNILFGSCISLYGDYIFLGGFNFDNTYRIIKMNYIGKILNEWQFSVGENNGFISKILNYGDYILALVTGETDNLIILDTTTGEVKKLVPDVLGLNNFIDFQIFNDEIYILDENRIYVWNFAEIFLAENLKKRYKNKRDSVIDLYAYQYLMCFLTFDECKIYGFISSGIITFFLFIYIIIRKSDLRFIKTIELLIYFYWILSFLISSTINIIQCIDKSKRIEKLLYVKENYNNLNLFFYTFNISFTGYCLMSLLLFPEFNIIYSALTFIVLFTSTSLLNKILIKKIDKTNNNIVIELLQATDEKIEGYIKHIIENLKNTDSEKIMIDISSEDIIKTNVIEAWNVSRKAVIRQEVKYTADANKLTVILDLSKRDNKYSRYSILMDYICFVKNKIKIKEIKISCLEGKGGSYGHQ</sequence>
<keyword evidence="3" id="KW-1185">Reference proteome</keyword>
<protein>
    <submittedName>
        <fullName evidence="2">Uncharacterized protein</fullName>
    </submittedName>
</protein>
<feature type="transmembrane region" description="Helical" evidence="1">
    <location>
        <begin position="394"/>
        <end position="411"/>
    </location>
</feature>
<organism evidence="2 3">
    <name type="scientific">Fervidicella metallireducens AeB</name>
    <dbReference type="NCBI Taxonomy" id="1403537"/>
    <lineage>
        <taxon>Bacteria</taxon>
        <taxon>Bacillati</taxon>
        <taxon>Bacillota</taxon>
        <taxon>Clostridia</taxon>
        <taxon>Eubacteriales</taxon>
        <taxon>Clostridiaceae</taxon>
        <taxon>Fervidicella</taxon>
    </lineage>
</organism>
<proteinExistence type="predicted"/>
<name>A0A017S0A8_9CLOT</name>
<reference evidence="2 3" key="1">
    <citation type="journal article" date="2014" name="Genome Announc.">
        <title>Draft Genome Sequence of Fervidicella metallireducens Strain AeBT, an Iron-Reducing Thermoanaerobe from the Great Artesian Basin.</title>
        <authorList>
            <person name="Patel B.K."/>
        </authorList>
    </citation>
    <scope>NUCLEOTIDE SEQUENCE [LARGE SCALE GENOMIC DNA]</scope>
    <source>
        <strain evidence="2 3">AeB</strain>
    </source>
</reference>
<keyword evidence="1" id="KW-1133">Transmembrane helix</keyword>
<dbReference type="Proteomes" id="UP000019681">
    <property type="component" value="Unassembled WGS sequence"/>
</dbReference>
<dbReference type="SUPFAM" id="SSF69304">
    <property type="entry name" value="Tricorn protease N-terminal domain"/>
    <property type="match status" value="1"/>
</dbReference>
<feature type="transmembrane region" description="Helical" evidence="1">
    <location>
        <begin position="369"/>
        <end position="388"/>
    </location>
</feature>
<feature type="transmembrane region" description="Helical" evidence="1">
    <location>
        <begin position="294"/>
        <end position="313"/>
    </location>
</feature>
<dbReference type="OrthoDB" id="1952448at2"/>
<dbReference type="STRING" id="1403537.Q428_01875"/>
<keyword evidence="1" id="KW-0812">Transmembrane</keyword>
<keyword evidence="1" id="KW-0472">Membrane</keyword>
<comment type="caution">
    <text evidence="2">The sequence shown here is derived from an EMBL/GenBank/DDBJ whole genome shotgun (WGS) entry which is preliminary data.</text>
</comment>
<evidence type="ECO:0000256" key="1">
    <source>
        <dbReference type="SAM" id="Phobius"/>
    </source>
</evidence>
<dbReference type="RefSeq" id="WP_035377625.1">
    <property type="nucleotide sequence ID" value="NZ_AZQP01000003.1"/>
</dbReference>